<reference evidence="2 3" key="1">
    <citation type="submission" date="2016-12" db="EMBL/GenBank/DDBJ databases">
        <authorList>
            <person name="Song W.-J."/>
            <person name="Kurnit D.M."/>
        </authorList>
    </citation>
    <scope>NUCLEOTIDE SEQUENCE [LARGE SCALE GENOMIC DNA]</scope>
    <source>
        <strain evidence="2 3">ATCC 49181</strain>
    </source>
</reference>
<name>A0A1N6JDM7_9PROT</name>
<dbReference type="Proteomes" id="UP000185062">
    <property type="component" value="Unassembled WGS sequence"/>
</dbReference>
<gene>
    <name evidence="2" type="ORF">SAMN02743940_2526</name>
</gene>
<evidence type="ECO:0000313" key="2">
    <source>
        <dbReference type="EMBL" id="SIO42458.1"/>
    </source>
</evidence>
<dbReference type="EMBL" id="FSRO01000001">
    <property type="protein sequence ID" value="SIO42458.1"/>
    <property type="molecule type" value="Genomic_DNA"/>
</dbReference>
<dbReference type="SUPFAM" id="SSF47336">
    <property type="entry name" value="ACP-like"/>
    <property type="match status" value="1"/>
</dbReference>
<dbReference type="eggNOG" id="COG0236">
    <property type="taxonomic scope" value="Bacteria"/>
</dbReference>
<dbReference type="AlphaFoldDB" id="A0A1N6JDM7"/>
<dbReference type="InterPro" id="IPR009081">
    <property type="entry name" value="PP-bd_ACP"/>
</dbReference>
<accession>A0A1N6JDM7</accession>
<dbReference type="Pfam" id="PF00550">
    <property type="entry name" value="PP-binding"/>
    <property type="match status" value="1"/>
</dbReference>
<evidence type="ECO:0000259" key="1">
    <source>
        <dbReference type="PROSITE" id="PS50075"/>
    </source>
</evidence>
<sequence>MAESNYDEIMLQLCQRLKNLTTSDTIITPETNLINQLAIDSIKLLNLIMEIEDHFDISVPLNVLADVHTVRDLADLIYKIKSTA</sequence>
<evidence type="ECO:0000313" key="3">
    <source>
        <dbReference type="Proteomes" id="UP000185062"/>
    </source>
</evidence>
<dbReference type="InterPro" id="IPR036736">
    <property type="entry name" value="ACP-like_sf"/>
</dbReference>
<proteinExistence type="predicted"/>
<keyword evidence="3" id="KW-1185">Reference proteome</keyword>
<protein>
    <submittedName>
        <fullName evidence="2">Acyl carrier protein</fullName>
    </submittedName>
</protein>
<feature type="domain" description="Carrier" evidence="1">
    <location>
        <begin position="4"/>
        <end position="81"/>
    </location>
</feature>
<dbReference type="STRING" id="44575.SAMN05216419_100486"/>
<dbReference type="Gene3D" id="1.10.1200.10">
    <property type="entry name" value="ACP-like"/>
    <property type="match status" value="1"/>
</dbReference>
<dbReference type="PROSITE" id="PS50075">
    <property type="entry name" value="CARRIER"/>
    <property type="match status" value="1"/>
</dbReference>
<dbReference type="RefSeq" id="WP_028460809.1">
    <property type="nucleotide sequence ID" value="NZ_FSRO01000001.1"/>
</dbReference>
<organism evidence="2 3">
    <name type="scientific">Nitrosomonas cryotolerans ATCC 49181</name>
    <dbReference type="NCBI Taxonomy" id="1131553"/>
    <lineage>
        <taxon>Bacteria</taxon>
        <taxon>Pseudomonadati</taxon>
        <taxon>Pseudomonadota</taxon>
        <taxon>Betaproteobacteria</taxon>
        <taxon>Nitrosomonadales</taxon>
        <taxon>Nitrosomonadaceae</taxon>
        <taxon>Nitrosomonas</taxon>
    </lineage>
</organism>